<dbReference type="Proteomes" id="UP000253508">
    <property type="component" value="Unassembled WGS sequence"/>
</dbReference>
<evidence type="ECO:0000256" key="5">
    <source>
        <dbReference type="HAMAP-Rule" id="MF_01401"/>
    </source>
</evidence>
<evidence type="ECO:0000259" key="6">
    <source>
        <dbReference type="Pfam" id="PF01625"/>
    </source>
</evidence>
<protein>
    <recommendedName>
        <fullName evidence="5">Peptide methionine sulfoxide reductase MsrA</fullName>
        <shortName evidence="5">Protein-methionine-S-oxide reductase</shortName>
        <ecNumber evidence="5">1.8.4.11</ecNumber>
    </recommendedName>
    <alternativeName>
        <fullName evidence="5">Peptide-methionine (S)-S-oxide reductase</fullName>
        <shortName evidence="5">Peptide Met(O) reductase</shortName>
    </alternativeName>
</protein>
<dbReference type="PANTHER" id="PTHR43774">
    <property type="entry name" value="PEPTIDE METHIONINE SULFOXIDE REDUCTASE"/>
    <property type="match status" value="1"/>
</dbReference>
<comment type="function">
    <text evidence="5">Has an important function as a repair enzyme for proteins that have been inactivated by oxidation. Catalyzes the reversible oxidation-reduction of methionine sulfoxide in proteins to methionine.</text>
</comment>
<gene>
    <name evidence="5 7" type="primary">msrA</name>
    <name evidence="7" type="ORF">DTO57_04690</name>
</gene>
<evidence type="ECO:0000256" key="3">
    <source>
        <dbReference type="ARBA" id="ARBA00047806"/>
    </source>
</evidence>
<comment type="catalytic activity">
    <reaction evidence="4 5">
        <text>[thioredoxin]-disulfide + L-methionine + H2O = L-methionine (S)-S-oxide + [thioredoxin]-dithiol</text>
        <dbReference type="Rhea" id="RHEA:19993"/>
        <dbReference type="Rhea" id="RHEA-COMP:10698"/>
        <dbReference type="Rhea" id="RHEA-COMP:10700"/>
        <dbReference type="ChEBI" id="CHEBI:15377"/>
        <dbReference type="ChEBI" id="CHEBI:29950"/>
        <dbReference type="ChEBI" id="CHEBI:50058"/>
        <dbReference type="ChEBI" id="CHEBI:57844"/>
        <dbReference type="ChEBI" id="CHEBI:58772"/>
        <dbReference type="EC" id="1.8.4.11"/>
    </reaction>
</comment>
<feature type="domain" description="Peptide methionine sulphoxide reductase MsrA" evidence="6">
    <location>
        <begin position="19"/>
        <end position="166"/>
    </location>
</feature>
<dbReference type="PANTHER" id="PTHR43774:SF1">
    <property type="entry name" value="PEPTIDE METHIONINE SULFOXIDE REDUCTASE MSRA 2"/>
    <property type="match status" value="1"/>
</dbReference>
<comment type="catalytic activity">
    <reaction evidence="3 5">
        <text>L-methionyl-[protein] + [thioredoxin]-disulfide + H2O = L-methionyl-(S)-S-oxide-[protein] + [thioredoxin]-dithiol</text>
        <dbReference type="Rhea" id="RHEA:14217"/>
        <dbReference type="Rhea" id="RHEA-COMP:10698"/>
        <dbReference type="Rhea" id="RHEA-COMP:10700"/>
        <dbReference type="Rhea" id="RHEA-COMP:12313"/>
        <dbReference type="Rhea" id="RHEA-COMP:12315"/>
        <dbReference type="ChEBI" id="CHEBI:15377"/>
        <dbReference type="ChEBI" id="CHEBI:16044"/>
        <dbReference type="ChEBI" id="CHEBI:29950"/>
        <dbReference type="ChEBI" id="CHEBI:44120"/>
        <dbReference type="ChEBI" id="CHEBI:50058"/>
        <dbReference type="EC" id="1.8.4.11"/>
    </reaction>
</comment>
<feature type="active site" evidence="5">
    <location>
        <position position="26"/>
    </location>
</feature>
<dbReference type="InterPro" id="IPR002569">
    <property type="entry name" value="Met_Sox_Rdtase_MsrA_dom"/>
</dbReference>
<dbReference type="FunFam" id="3.30.1060.10:FF:000005">
    <property type="entry name" value="Peptide methionine sulfoxide reductase MsrA"/>
    <property type="match status" value="1"/>
</dbReference>
<accession>A0A367Y7T0</accession>
<dbReference type="EMBL" id="QORO01000001">
    <property type="protein sequence ID" value="RCK61914.1"/>
    <property type="molecule type" value="Genomic_DNA"/>
</dbReference>
<dbReference type="InterPro" id="IPR036509">
    <property type="entry name" value="Met_Sox_Rdtase_MsrA_sf"/>
</dbReference>
<dbReference type="SUPFAM" id="SSF55068">
    <property type="entry name" value="Peptide methionine sulfoxide reductase"/>
    <property type="match status" value="1"/>
</dbReference>
<evidence type="ECO:0000256" key="2">
    <source>
        <dbReference type="ARBA" id="ARBA00023002"/>
    </source>
</evidence>
<reference evidence="7 8" key="1">
    <citation type="submission" date="2018-07" db="EMBL/GenBank/DDBJ databases">
        <title>Microbacterium endoborsara sp. nov., a novel actinobacterium isolated from Borszczowia aralocaspica.</title>
        <authorList>
            <person name="An D."/>
        </authorList>
    </citation>
    <scope>NUCLEOTIDE SEQUENCE [LARGE SCALE GENOMIC DNA]</scope>
    <source>
        <strain evidence="7 8">C1.15228</strain>
    </source>
</reference>
<evidence type="ECO:0000313" key="8">
    <source>
        <dbReference type="Proteomes" id="UP000253508"/>
    </source>
</evidence>
<dbReference type="AlphaFoldDB" id="A0A367Y7T0"/>
<evidence type="ECO:0000313" key="7">
    <source>
        <dbReference type="EMBL" id="RCK61914.1"/>
    </source>
</evidence>
<dbReference type="Pfam" id="PF01625">
    <property type="entry name" value="PMSR"/>
    <property type="match status" value="1"/>
</dbReference>
<dbReference type="Gene3D" id="3.30.1060.10">
    <property type="entry name" value="Peptide methionine sulphoxide reductase MsrA"/>
    <property type="match status" value="1"/>
</dbReference>
<dbReference type="GO" id="GO:0008113">
    <property type="term" value="F:peptide-methionine (S)-S-oxide reductase activity"/>
    <property type="evidence" value="ECO:0007669"/>
    <property type="project" value="UniProtKB-UniRule"/>
</dbReference>
<dbReference type="HAMAP" id="MF_01401">
    <property type="entry name" value="MsrA"/>
    <property type="match status" value="1"/>
</dbReference>
<dbReference type="NCBIfam" id="TIGR00401">
    <property type="entry name" value="msrA"/>
    <property type="match status" value="1"/>
</dbReference>
<dbReference type="RefSeq" id="WP_114117015.1">
    <property type="nucleotide sequence ID" value="NZ_BMHU01000004.1"/>
</dbReference>
<comment type="caution">
    <text evidence="7">The sequence shown here is derived from an EMBL/GenBank/DDBJ whole genome shotgun (WGS) entry which is preliminary data.</text>
</comment>
<dbReference type="OrthoDB" id="4174719at2"/>
<keyword evidence="2 5" id="KW-0560">Oxidoreductase</keyword>
<evidence type="ECO:0000256" key="1">
    <source>
        <dbReference type="ARBA" id="ARBA00005591"/>
    </source>
</evidence>
<dbReference type="EC" id="1.8.4.11" evidence="5"/>
<proteinExistence type="inferred from homology"/>
<organism evidence="7 8">
    <name type="scientific">Microbacterium sorbitolivorans</name>
    <dbReference type="NCBI Taxonomy" id="1867410"/>
    <lineage>
        <taxon>Bacteria</taxon>
        <taxon>Bacillati</taxon>
        <taxon>Actinomycetota</taxon>
        <taxon>Actinomycetes</taxon>
        <taxon>Micrococcales</taxon>
        <taxon>Microbacteriaceae</taxon>
        <taxon>Microbacterium</taxon>
    </lineage>
</organism>
<keyword evidence="8" id="KW-1185">Reference proteome</keyword>
<dbReference type="GO" id="GO:0033744">
    <property type="term" value="F:L-methionine:thioredoxin-disulfide S-oxidoreductase activity"/>
    <property type="evidence" value="ECO:0007669"/>
    <property type="project" value="RHEA"/>
</dbReference>
<comment type="similarity">
    <text evidence="1 5">Belongs to the MsrA Met sulfoxide reductase family.</text>
</comment>
<name>A0A367Y7T0_9MICO</name>
<evidence type="ECO:0000256" key="4">
    <source>
        <dbReference type="ARBA" id="ARBA00048782"/>
    </source>
</evidence>
<sequence length="183" mass="20014">MTSGAQDTGAITRTPGTETAVLAGGCFWGMEDLVRKQPGVVSTRVGYTGGENDHPTYGNHPGHAEALEIVFDPSATTYRDILAYFFQIHDPSTLNRQGNDVGTSYRSAIFPLDAEQERVARDTIADVDASGLWPGKAVTTIEPEAPFWEAEPEHQNYLVRYPAGYTCHFPRAGWVLPTREQAA</sequence>